<dbReference type="EMBL" id="QRMI01000035">
    <property type="protein sequence ID" value="RHJ58896.1"/>
    <property type="molecule type" value="Genomic_DNA"/>
</dbReference>
<evidence type="ECO:0000313" key="4">
    <source>
        <dbReference type="Proteomes" id="UP000260793"/>
    </source>
</evidence>
<name>A0A3E4LI51_9FIRM</name>
<feature type="transmembrane region" description="Helical" evidence="1">
    <location>
        <begin position="12"/>
        <end position="29"/>
    </location>
</feature>
<keyword evidence="1" id="KW-0812">Transmembrane</keyword>
<dbReference type="InterPro" id="IPR045764">
    <property type="entry name" value="DUF6132"/>
</dbReference>
<organism evidence="2 4">
    <name type="scientific">[Ruminococcus] lactaris</name>
    <dbReference type="NCBI Taxonomy" id="46228"/>
    <lineage>
        <taxon>Bacteria</taxon>
        <taxon>Bacillati</taxon>
        <taxon>Bacillota</taxon>
        <taxon>Clostridia</taxon>
        <taxon>Lachnospirales</taxon>
        <taxon>Lachnospiraceae</taxon>
        <taxon>Mediterraneibacter</taxon>
    </lineage>
</organism>
<accession>A0A3E4LI51</accession>
<evidence type="ECO:0000313" key="3">
    <source>
        <dbReference type="EMBL" id="RHJ58896.1"/>
    </source>
</evidence>
<dbReference type="GeneID" id="77335387"/>
<dbReference type="EMBL" id="QSQN01000043">
    <property type="protein sequence ID" value="RGK37219.1"/>
    <property type="molecule type" value="Genomic_DNA"/>
</dbReference>
<evidence type="ECO:0000313" key="5">
    <source>
        <dbReference type="Proteomes" id="UP000285832"/>
    </source>
</evidence>
<gene>
    <name evidence="3" type="ORF">DW116_11465</name>
    <name evidence="2" type="ORF">DXD17_12830</name>
</gene>
<keyword evidence="1" id="KW-0472">Membrane</keyword>
<evidence type="ECO:0000256" key="1">
    <source>
        <dbReference type="SAM" id="Phobius"/>
    </source>
</evidence>
<keyword evidence="1" id="KW-1133">Transmembrane helix</keyword>
<dbReference type="Proteomes" id="UP000285832">
    <property type="component" value="Unassembled WGS sequence"/>
</dbReference>
<sequence length="71" mass="7692">MKEKIKNWLKPVLFTAGGALVGLAYYYFVRCPTGACPLTSNPFITMAYMGFIGWLLSGIFGKGCSGSCNTQ</sequence>
<proteinExistence type="predicted"/>
<evidence type="ECO:0000313" key="2">
    <source>
        <dbReference type="EMBL" id="RGK37219.1"/>
    </source>
</evidence>
<reference evidence="4 5" key="1">
    <citation type="submission" date="2018-08" db="EMBL/GenBank/DDBJ databases">
        <title>A genome reference for cultivated species of the human gut microbiota.</title>
        <authorList>
            <person name="Zou Y."/>
            <person name="Xue W."/>
            <person name="Luo G."/>
        </authorList>
    </citation>
    <scope>NUCLEOTIDE SEQUENCE [LARGE SCALE GENOMIC DNA]</scope>
    <source>
        <strain evidence="3 5">AM09-9</strain>
        <strain evidence="2 4">TF11-7</strain>
    </source>
</reference>
<dbReference type="Pfam" id="PF19628">
    <property type="entry name" value="DUF6132"/>
    <property type="match status" value="1"/>
</dbReference>
<evidence type="ECO:0008006" key="6">
    <source>
        <dbReference type="Google" id="ProtNLM"/>
    </source>
</evidence>
<feature type="transmembrane region" description="Helical" evidence="1">
    <location>
        <begin position="41"/>
        <end position="61"/>
    </location>
</feature>
<protein>
    <recommendedName>
        <fullName evidence="6">YtxH domain-containing protein</fullName>
    </recommendedName>
</protein>
<dbReference type="Proteomes" id="UP000260793">
    <property type="component" value="Unassembled WGS sequence"/>
</dbReference>
<dbReference type="AlphaFoldDB" id="A0A3E4LI51"/>
<comment type="caution">
    <text evidence="2">The sequence shown here is derived from an EMBL/GenBank/DDBJ whole genome shotgun (WGS) entry which is preliminary data.</text>
</comment>
<dbReference type="RefSeq" id="WP_005608403.1">
    <property type="nucleotide sequence ID" value="NZ_CABKOA010000047.1"/>
</dbReference>